<dbReference type="SUPFAM" id="SSF82714">
    <property type="entry name" value="Multidrug efflux transporter AcrB TolC docking domain, DN and DC subdomains"/>
    <property type="match status" value="2"/>
</dbReference>
<dbReference type="Pfam" id="PF00873">
    <property type="entry name" value="ACR_tran"/>
    <property type="match status" value="1"/>
</dbReference>
<dbReference type="Gene3D" id="1.20.1640.10">
    <property type="entry name" value="Multidrug efflux transporter AcrB transmembrane domain"/>
    <property type="match status" value="2"/>
</dbReference>
<reference evidence="2" key="1">
    <citation type="submission" date="2016-10" db="EMBL/GenBank/DDBJ databases">
        <title>Sequence of Gallionella enrichment culture.</title>
        <authorList>
            <person name="Poehlein A."/>
            <person name="Muehling M."/>
            <person name="Daniel R."/>
        </authorList>
    </citation>
    <scope>NUCLEOTIDE SEQUENCE</scope>
</reference>
<proteinExistence type="predicted"/>
<dbReference type="Gene3D" id="3.30.70.1430">
    <property type="entry name" value="Multidrug efflux transporter AcrB pore domain"/>
    <property type="match status" value="2"/>
</dbReference>
<accession>A0A1J5RY65</accession>
<feature type="transmembrane region" description="Helical" evidence="1">
    <location>
        <begin position="360"/>
        <end position="380"/>
    </location>
</feature>
<feature type="transmembrane region" description="Helical" evidence="1">
    <location>
        <begin position="996"/>
        <end position="1015"/>
    </location>
</feature>
<dbReference type="GO" id="GO:0042910">
    <property type="term" value="F:xenobiotic transmembrane transporter activity"/>
    <property type="evidence" value="ECO:0007669"/>
    <property type="project" value="TreeGrafter"/>
</dbReference>
<dbReference type="InterPro" id="IPR001036">
    <property type="entry name" value="Acrflvin-R"/>
</dbReference>
<name>A0A1J5RY65_9ZZZZ</name>
<dbReference type="SUPFAM" id="SSF82866">
    <property type="entry name" value="Multidrug efflux transporter AcrB transmembrane domain"/>
    <property type="match status" value="2"/>
</dbReference>
<gene>
    <name evidence="2" type="primary">czcA_33</name>
    <name evidence="2" type="ORF">GALL_250290</name>
</gene>
<dbReference type="Gene3D" id="3.30.2090.10">
    <property type="entry name" value="Multidrug efflux transporter AcrB TolC docking domain, DN and DC subdomains"/>
    <property type="match status" value="2"/>
</dbReference>
<dbReference type="Gene3D" id="3.30.70.1320">
    <property type="entry name" value="Multidrug efflux transporter AcrB pore domain like"/>
    <property type="match status" value="1"/>
</dbReference>
<evidence type="ECO:0000313" key="2">
    <source>
        <dbReference type="EMBL" id="OIQ93053.1"/>
    </source>
</evidence>
<feature type="transmembrane region" description="Helical" evidence="1">
    <location>
        <begin position="545"/>
        <end position="565"/>
    </location>
</feature>
<dbReference type="PANTHER" id="PTHR32063:SF8">
    <property type="entry name" value="CATION EFFLUX PROTEIN"/>
    <property type="match status" value="1"/>
</dbReference>
<dbReference type="EMBL" id="MLJW01000216">
    <property type="protein sequence ID" value="OIQ93053.1"/>
    <property type="molecule type" value="Genomic_DNA"/>
</dbReference>
<feature type="transmembrane region" description="Helical" evidence="1">
    <location>
        <begin position="945"/>
        <end position="968"/>
    </location>
</feature>
<protein>
    <submittedName>
        <fullName evidence="2">Cobalt-zinc-cadmium resistance protein CzcA</fullName>
    </submittedName>
</protein>
<feature type="transmembrane region" description="Helical" evidence="1">
    <location>
        <begin position="431"/>
        <end position="452"/>
    </location>
</feature>
<sequence>MLWIVRIALSRPYTFIVLALLILILGPLVYVNMRTDIFPDIKVPVVSAVWAYNGLPPEDMSDRIVTYYERQLSTAVNDIEHIESQSLPGVAIVKIFFQPDVNINAAVSQVTALSQTVLKRLPPGITPPLILSYNASSVPVLQLALSSDTLLDNQLFDLANNFIRPILAQVRAAIPSPYGGKNRQVQVDLDMQAMRSKGLTPQDVTNAILSQNLILPAGTEKMGEFEYNVKLNASPDVLDDLNDLPIKSLNGATILLRDVAHVRDGYSPQQNIVRVNGLHSVLTTIQKNGSASTLDIIDNVKALLPRVEAGAPPGLILKVVGDQSVFVKSAVSGVIREGVIAAALTGLMILLFLGSWRSTLIITISIPLAILSAIIALAAFGQTLNVMTLGGLALAVGILVDDATVTIENINWHLEQGKHVEASIMDGAHQIVGPAFVSLLCICIVFIPMFFLEGVAKYLFVPLAEAVMFSMIASFILSRTLVPTLAKYLLRPRVQESHREQLESRDLLQQSKNPLIRFQQAFESAFGRIREKYKEILTDALSNRVPFIAGFLGFVFVSFALVPWLGRNFFPAVDAGEIKLHIRAQTGTRIEETARLCDEIERQIRSEIPAGEIRNILDNIGLPVSGINLAYSNSSPIGPGDADILISLNKGHRPTAQYVKALRTHLQDDFPGVSFAFLPADIVSQILNFGMPAPINVQVIGFNRKANQEYAAAIMSRMKKIPGLADLRIQQAFNQPELYVDVNRTRARELGLTQHDVAINMLVSLSGSFQTAPNFWVNPDNKVSYPVVVQVPQPRLDTLSDLQNIPVTSGQDSNSQSQLLGGVATITRGQGEAVVSHYDVEPTIDIFGSTQERDLGNVAYDMERVLKDTVKDVPKGSYVVMRGQVKAMNDSYSGLLFGLLGAIVLIYLLIVVNFQSWLDPFVIITALPAALAGIVWMLFVTDTTLSVPALIGSIMCMGVATANSILVVSFARERLREGDSGVTAALEAGFIRFRPVLMTALAMMIGMAPMALGLGEGGEQNAPLGRAVIGGLAFATFATLLFVPVVFSLVHRVQDQDIKETLNDAA</sequence>
<dbReference type="PANTHER" id="PTHR32063">
    <property type="match status" value="1"/>
</dbReference>
<dbReference type="Gene3D" id="3.30.70.1440">
    <property type="entry name" value="Multidrug efflux transporter AcrB pore domain"/>
    <property type="match status" value="1"/>
</dbReference>
<feature type="transmembrane region" description="Helical" evidence="1">
    <location>
        <begin position="892"/>
        <end position="914"/>
    </location>
</feature>
<keyword evidence="1" id="KW-0812">Transmembrane</keyword>
<keyword evidence="1" id="KW-1133">Transmembrane helix</keyword>
<feature type="transmembrane region" description="Helical" evidence="1">
    <location>
        <begin position="334"/>
        <end position="353"/>
    </location>
</feature>
<organism evidence="2">
    <name type="scientific">mine drainage metagenome</name>
    <dbReference type="NCBI Taxonomy" id="410659"/>
    <lineage>
        <taxon>unclassified sequences</taxon>
        <taxon>metagenomes</taxon>
        <taxon>ecological metagenomes</taxon>
    </lineage>
</organism>
<dbReference type="InterPro" id="IPR027463">
    <property type="entry name" value="AcrB_DN_DC_subdom"/>
</dbReference>
<dbReference type="GO" id="GO:0005886">
    <property type="term" value="C:plasma membrane"/>
    <property type="evidence" value="ECO:0007669"/>
    <property type="project" value="TreeGrafter"/>
</dbReference>
<comment type="caution">
    <text evidence="2">The sequence shown here is derived from an EMBL/GenBank/DDBJ whole genome shotgun (WGS) entry which is preliminary data.</text>
</comment>
<feature type="transmembrane region" description="Helical" evidence="1">
    <location>
        <begin position="1027"/>
        <end position="1050"/>
    </location>
</feature>
<dbReference type="AlphaFoldDB" id="A0A1J5RY65"/>
<feature type="transmembrane region" description="Helical" evidence="1">
    <location>
        <begin position="921"/>
        <end position="939"/>
    </location>
</feature>
<evidence type="ECO:0000256" key="1">
    <source>
        <dbReference type="SAM" id="Phobius"/>
    </source>
</evidence>
<feature type="transmembrane region" description="Helical" evidence="1">
    <location>
        <begin position="12"/>
        <end position="31"/>
    </location>
</feature>
<dbReference type="PRINTS" id="PR00702">
    <property type="entry name" value="ACRIFLAVINRP"/>
</dbReference>
<keyword evidence="1" id="KW-0472">Membrane</keyword>
<dbReference type="SUPFAM" id="SSF82693">
    <property type="entry name" value="Multidrug efflux transporter AcrB pore domain, PN1, PN2, PC1 and PC2 subdomains"/>
    <property type="match status" value="2"/>
</dbReference>